<evidence type="ECO:0000313" key="2">
    <source>
        <dbReference type="Proteomes" id="UP000027135"/>
    </source>
</evidence>
<reference evidence="1 2" key="1">
    <citation type="journal article" date="2014" name="Nat. Commun.">
        <title>Molecular traces of alternative social organization in a termite genome.</title>
        <authorList>
            <person name="Terrapon N."/>
            <person name="Li C."/>
            <person name="Robertson H.M."/>
            <person name="Ji L."/>
            <person name="Meng X."/>
            <person name="Booth W."/>
            <person name="Chen Z."/>
            <person name="Childers C.P."/>
            <person name="Glastad K.M."/>
            <person name="Gokhale K."/>
            <person name="Gowin J."/>
            <person name="Gronenberg W."/>
            <person name="Hermansen R.A."/>
            <person name="Hu H."/>
            <person name="Hunt B.G."/>
            <person name="Huylmans A.K."/>
            <person name="Khalil S.M."/>
            <person name="Mitchell R.D."/>
            <person name="Munoz-Torres M.C."/>
            <person name="Mustard J.A."/>
            <person name="Pan H."/>
            <person name="Reese J.T."/>
            <person name="Scharf M.E."/>
            <person name="Sun F."/>
            <person name="Vogel H."/>
            <person name="Xiao J."/>
            <person name="Yang W."/>
            <person name="Yang Z."/>
            <person name="Yang Z."/>
            <person name="Zhou J."/>
            <person name="Zhu J."/>
            <person name="Brent C.S."/>
            <person name="Elsik C.G."/>
            <person name="Goodisman M.A."/>
            <person name="Liberles D.A."/>
            <person name="Roe R.M."/>
            <person name="Vargo E.L."/>
            <person name="Vilcinskas A."/>
            <person name="Wang J."/>
            <person name="Bornberg-Bauer E."/>
            <person name="Korb J."/>
            <person name="Zhang G."/>
            <person name="Liebig J."/>
        </authorList>
    </citation>
    <scope>NUCLEOTIDE SEQUENCE [LARGE SCALE GENOMIC DNA]</scope>
    <source>
        <tissue evidence="1">Whole organism</tissue>
    </source>
</reference>
<organism evidence="1 2">
    <name type="scientific">Zootermopsis nevadensis</name>
    <name type="common">Dampwood termite</name>
    <dbReference type="NCBI Taxonomy" id="136037"/>
    <lineage>
        <taxon>Eukaryota</taxon>
        <taxon>Metazoa</taxon>
        <taxon>Ecdysozoa</taxon>
        <taxon>Arthropoda</taxon>
        <taxon>Hexapoda</taxon>
        <taxon>Insecta</taxon>
        <taxon>Pterygota</taxon>
        <taxon>Neoptera</taxon>
        <taxon>Polyneoptera</taxon>
        <taxon>Dictyoptera</taxon>
        <taxon>Blattodea</taxon>
        <taxon>Blattoidea</taxon>
        <taxon>Termitoidae</taxon>
        <taxon>Termopsidae</taxon>
        <taxon>Zootermopsis</taxon>
    </lineage>
</organism>
<dbReference type="InParanoid" id="A0A067RLI7"/>
<proteinExistence type="predicted"/>
<accession>A0A067RLI7</accession>
<protein>
    <submittedName>
        <fullName evidence="1">Uncharacterized protein</fullName>
    </submittedName>
</protein>
<dbReference type="Proteomes" id="UP000027135">
    <property type="component" value="Unassembled WGS sequence"/>
</dbReference>
<keyword evidence="2" id="KW-1185">Reference proteome</keyword>
<sequence>MYKIDDIDVKRVHKAEYMRQYRKRKKIEVLDKELKVPKKIPKTNAERIREHKNRKRQLLSNNKPKVPKEIPKTNAERIREYRNRKKQLLQVNASTSTASTSVPTGFAQPRYDNATEYFHKQFMREE</sequence>
<dbReference type="EMBL" id="KK852553">
    <property type="protein sequence ID" value="KDR21480.1"/>
    <property type="molecule type" value="Genomic_DNA"/>
</dbReference>
<name>A0A067RLI7_ZOONE</name>
<gene>
    <name evidence="1" type="ORF">L798_03849</name>
</gene>
<evidence type="ECO:0000313" key="1">
    <source>
        <dbReference type="EMBL" id="KDR21480.1"/>
    </source>
</evidence>
<dbReference type="AlphaFoldDB" id="A0A067RLI7"/>